<dbReference type="EMBL" id="QXJK01000002">
    <property type="protein sequence ID" value="RIX36161.1"/>
    <property type="molecule type" value="Genomic_DNA"/>
</dbReference>
<keyword evidence="3" id="KW-1185">Reference proteome</keyword>
<dbReference type="STRING" id="1451189.CFAL_00090"/>
<dbReference type="Pfam" id="PF03780">
    <property type="entry name" value="Asp23"/>
    <property type="match status" value="1"/>
</dbReference>
<organism evidence="2 3">
    <name type="scientific">Corynebacterium falsenii</name>
    <dbReference type="NCBI Taxonomy" id="108486"/>
    <lineage>
        <taxon>Bacteria</taxon>
        <taxon>Bacillati</taxon>
        <taxon>Actinomycetota</taxon>
        <taxon>Actinomycetes</taxon>
        <taxon>Mycobacteriales</taxon>
        <taxon>Corynebacteriaceae</taxon>
        <taxon>Corynebacterium</taxon>
    </lineage>
</organism>
<name>A0A418Q972_9CORY</name>
<accession>A0A418Q972</accession>
<dbReference type="InterPro" id="IPR005531">
    <property type="entry name" value="Asp23"/>
</dbReference>
<dbReference type="Proteomes" id="UP000285278">
    <property type="component" value="Unassembled WGS sequence"/>
</dbReference>
<dbReference type="RefSeq" id="WP_025401711.1">
    <property type="nucleotide sequence ID" value="NZ_CBCRUA010000017.1"/>
</dbReference>
<protein>
    <submittedName>
        <fullName evidence="2">Asp23/Gls24 family envelope stress response protein</fullName>
    </submittedName>
</protein>
<reference evidence="2 3" key="1">
    <citation type="submission" date="2018-09" db="EMBL/GenBank/DDBJ databases">
        <title>Optimization and identification of Corynebacterium falsenii FN1-14 from fish paste.</title>
        <authorList>
            <person name="Daroonpunt R."/>
            <person name="Tanasupawat S."/>
        </authorList>
    </citation>
    <scope>NUCLEOTIDE SEQUENCE [LARGE SCALE GENOMIC DNA]</scope>
    <source>
        <strain evidence="2 3">FN1-14</strain>
    </source>
</reference>
<evidence type="ECO:0000313" key="3">
    <source>
        <dbReference type="Proteomes" id="UP000285278"/>
    </source>
</evidence>
<evidence type="ECO:0000313" key="2">
    <source>
        <dbReference type="EMBL" id="RIX36161.1"/>
    </source>
</evidence>
<evidence type="ECO:0000256" key="1">
    <source>
        <dbReference type="ARBA" id="ARBA00005721"/>
    </source>
</evidence>
<gene>
    <name evidence="2" type="ORF">D3M95_02395</name>
</gene>
<comment type="similarity">
    <text evidence="1">Belongs to the asp23 family.</text>
</comment>
<proteinExistence type="inferred from homology"/>
<dbReference type="AlphaFoldDB" id="A0A418Q972"/>
<dbReference type="OrthoDB" id="4412373at2"/>
<sequence>MTATQNPTTSRGATTVSTKVVAQMAEQAAYEVRGVGSDAGGVLGIGARKDFHSRPKADVEIYGNTVVLRMNVGLAFPTPMKTALTELRQHLTQRIEYFTGLTVGRIDIDISWLNAEAQGRRVLQ</sequence>
<comment type="caution">
    <text evidence="2">The sequence shown here is derived from an EMBL/GenBank/DDBJ whole genome shotgun (WGS) entry which is preliminary data.</text>
</comment>